<dbReference type="PANTHER" id="PTHR43537:SF49">
    <property type="entry name" value="TRANSCRIPTIONAL REGULATORY PROTEIN"/>
    <property type="match status" value="1"/>
</dbReference>
<evidence type="ECO:0000259" key="5">
    <source>
        <dbReference type="PROSITE" id="PS50949"/>
    </source>
</evidence>
<dbReference type="InterPro" id="IPR036388">
    <property type="entry name" value="WH-like_DNA-bd_sf"/>
</dbReference>
<keyword evidence="2" id="KW-0238">DNA-binding</keyword>
<dbReference type="SUPFAM" id="SSF46785">
    <property type="entry name" value="Winged helix' DNA-binding domain"/>
    <property type="match status" value="1"/>
</dbReference>
<dbReference type="Gene3D" id="1.20.120.530">
    <property type="entry name" value="GntR ligand-binding domain-like"/>
    <property type="match status" value="1"/>
</dbReference>
<name>A0ABW1A8W3_9ACTN</name>
<dbReference type="InterPro" id="IPR011711">
    <property type="entry name" value="GntR_C"/>
</dbReference>
<comment type="caution">
    <text evidence="6">The sequence shown here is derived from an EMBL/GenBank/DDBJ whole genome shotgun (WGS) entry which is preliminary data.</text>
</comment>
<reference evidence="7" key="1">
    <citation type="journal article" date="2019" name="Int. J. Syst. Evol. Microbiol.">
        <title>The Global Catalogue of Microorganisms (GCM) 10K type strain sequencing project: providing services to taxonomists for standard genome sequencing and annotation.</title>
        <authorList>
            <consortium name="The Broad Institute Genomics Platform"/>
            <consortium name="The Broad Institute Genome Sequencing Center for Infectious Disease"/>
            <person name="Wu L."/>
            <person name="Ma J."/>
        </authorList>
    </citation>
    <scope>NUCLEOTIDE SEQUENCE [LARGE SCALE GENOMIC DNA]</scope>
    <source>
        <strain evidence="7">KCTC 42087</strain>
    </source>
</reference>
<dbReference type="PANTHER" id="PTHR43537">
    <property type="entry name" value="TRANSCRIPTIONAL REGULATOR, GNTR FAMILY"/>
    <property type="match status" value="1"/>
</dbReference>
<dbReference type="SMART" id="SM00895">
    <property type="entry name" value="FCD"/>
    <property type="match status" value="1"/>
</dbReference>
<dbReference type="SMART" id="SM00345">
    <property type="entry name" value="HTH_GNTR"/>
    <property type="match status" value="1"/>
</dbReference>
<dbReference type="Pfam" id="PF00392">
    <property type="entry name" value="GntR"/>
    <property type="match status" value="1"/>
</dbReference>
<keyword evidence="7" id="KW-1185">Reference proteome</keyword>
<dbReference type="CDD" id="cd07377">
    <property type="entry name" value="WHTH_GntR"/>
    <property type="match status" value="1"/>
</dbReference>
<accession>A0ABW1A8W3</accession>
<organism evidence="6 7">
    <name type="scientific">Actinomadura rugatobispora</name>
    <dbReference type="NCBI Taxonomy" id="1994"/>
    <lineage>
        <taxon>Bacteria</taxon>
        <taxon>Bacillati</taxon>
        <taxon>Actinomycetota</taxon>
        <taxon>Actinomycetes</taxon>
        <taxon>Streptosporangiales</taxon>
        <taxon>Thermomonosporaceae</taxon>
        <taxon>Actinomadura</taxon>
    </lineage>
</organism>
<dbReference type="RefSeq" id="WP_378286895.1">
    <property type="nucleotide sequence ID" value="NZ_JBHSON010000062.1"/>
</dbReference>
<evidence type="ECO:0000313" key="6">
    <source>
        <dbReference type="EMBL" id="MFC5751026.1"/>
    </source>
</evidence>
<dbReference type="Gene3D" id="1.10.10.10">
    <property type="entry name" value="Winged helix-like DNA-binding domain superfamily/Winged helix DNA-binding domain"/>
    <property type="match status" value="1"/>
</dbReference>
<feature type="region of interest" description="Disordered" evidence="4">
    <location>
        <begin position="257"/>
        <end position="276"/>
    </location>
</feature>
<evidence type="ECO:0000256" key="3">
    <source>
        <dbReference type="ARBA" id="ARBA00023163"/>
    </source>
</evidence>
<feature type="domain" description="HTH gntR-type" evidence="5">
    <location>
        <begin position="22"/>
        <end position="92"/>
    </location>
</feature>
<protein>
    <submittedName>
        <fullName evidence="6">FadR/GntR family transcriptional regulator</fullName>
    </submittedName>
</protein>
<keyword evidence="1" id="KW-0805">Transcription regulation</keyword>
<dbReference type="PRINTS" id="PR00035">
    <property type="entry name" value="HTHGNTR"/>
</dbReference>
<dbReference type="Proteomes" id="UP001596074">
    <property type="component" value="Unassembled WGS sequence"/>
</dbReference>
<evidence type="ECO:0000256" key="1">
    <source>
        <dbReference type="ARBA" id="ARBA00023015"/>
    </source>
</evidence>
<dbReference type="InterPro" id="IPR008920">
    <property type="entry name" value="TF_FadR/GntR_C"/>
</dbReference>
<dbReference type="PROSITE" id="PS50949">
    <property type="entry name" value="HTH_GNTR"/>
    <property type="match status" value="1"/>
</dbReference>
<dbReference type="EMBL" id="JBHSON010000062">
    <property type="protein sequence ID" value="MFC5751026.1"/>
    <property type="molecule type" value="Genomic_DNA"/>
</dbReference>
<evidence type="ECO:0000313" key="7">
    <source>
        <dbReference type="Proteomes" id="UP001596074"/>
    </source>
</evidence>
<proteinExistence type="predicted"/>
<dbReference type="InterPro" id="IPR036390">
    <property type="entry name" value="WH_DNA-bd_sf"/>
</dbReference>
<evidence type="ECO:0000256" key="4">
    <source>
        <dbReference type="SAM" id="MobiDB-lite"/>
    </source>
</evidence>
<keyword evidence="3" id="KW-0804">Transcription</keyword>
<dbReference type="InterPro" id="IPR000524">
    <property type="entry name" value="Tscrpt_reg_HTH_GntR"/>
</dbReference>
<gene>
    <name evidence="6" type="ORF">ACFPZN_35865</name>
</gene>
<dbReference type="SUPFAM" id="SSF48008">
    <property type="entry name" value="GntR ligand-binding domain-like"/>
    <property type="match status" value="1"/>
</dbReference>
<dbReference type="Pfam" id="PF07729">
    <property type="entry name" value="FCD"/>
    <property type="match status" value="1"/>
</dbReference>
<evidence type="ECO:0000256" key="2">
    <source>
        <dbReference type="ARBA" id="ARBA00023125"/>
    </source>
</evidence>
<sequence>MPDATGARSRQKPYPDLQFGQPAVAELIADSIRDRIINGELAEGSLLPRQEEMLREFNVSRPSYREALRILEAEGLISVRRGNQGGVVVLAPSQHATTYTLGLLLRFQQVTLGDLSDAINEIEPLCAGVAATRPDRHDDLVPRLYALVDAQERAVGEAHDFTSIGREFHETVVSGCGNTTLILTAGALAQLWSTQELDWADVVAAASEYPAVEQQRRALKVHHMIATAIAAGDRHQATNLSRSHSLASHHHVLEGRRDLPITRLHSSRNPGLRPGR</sequence>